<evidence type="ECO:0008006" key="2">
    <source>
        <dbReference type="Google" id="ProtNLM"/>
    </source>
</evidence>
<organism evidence="1">
    <name type="scientific">marine sediment metagenome</name>
    <dbReference type="NCBI Taxonomy" id="412755"/>
    <lineage>
        <taxon>unclassified sequences</taxon>
        <taxon>metagenomes</taxon>
        <taxon>ecological metagenomes</taxon>
    </lineage>
</organism>
<dbReference type="EMBL" id="BARS01027452">
    <property type="protein sequence ID" value="GAG12036.1"/>
    <property type="molecule type" value="Genomic_DNA"/>
</dbReference>
<name>X0WH69_9ZZZZ</name>
<reference evidence="1" key="1">
    <citation type="journal article" date="2014" name="Front. Microbiol.">
        <title>High frequency of phylogenetically diverse reductive dehalogenase-homologous genes in deep subseafloor sedimentary metagenomes.</title>
        <authorList>
            <person name="Kawai M."/>
            <person name="Futagami T."/>
            <person name="Toyoda A."/>
            <person name="Takaki Y."/>
            <person name="Nishi S."/>
            <person name="Hori S."/>
            <person name="Arai W."/>
            <person name="Tsubouchi T."/>
            <person name="Morono Y."/>
            <person name="Uchiyama I."/>
            <person name="Ito T."/>
            <person name="Fujiyama A."/>
            <person name="Inagaki F."/>
            <person name="Takami H."/>
        </authorList>
    </citation>
    <scope>NUCLEOTIDE SEQUENCE</scope>
    <source>
        <strain evidence="1">Expedition CK06-06</strain>
    </source>
</reference>
<evidence type="ECO:0000313" key="1">
    <source>
        <dbReference type="EMBL" id="GAG12036.1"/>
    </source>
</evidence>
<proteinExistence type="predicted"/>
<dbReference type="AlphaFoldDB" id="X0WH69"/>
<dbReference type="SUPFAM" id="SSF54285">
    <property type="entry name" value="MoaD/ThiS"/>
    <property type="match status" value="1"/>
</dbReference>
<accession>X0WH69</accession>
<gene>
    <name evidence="1" type="ORF">S01H1_43125</name>
</gene>
<protein>
    <recommendedName>
        <fullName evidence="2">Molybdopterin converting factor</fullName>
    </recommendedName>
</protein>
<sequence length="74" mass="8414">MRVLFINNLGGGFADFINVEESTNIERFFKDKMQGEQTSDHLIRVNRQPVPREYVLKDGDRVTITPTKIDGAAC</sequence>
<comment type="caution">
    <text evidence="1">The sequence shown here is derived from an EMBL/GenBank/DDBJ whole genome shotgun (WGS) entry which is preliminary data.</text>
</comment>
<dbReference type="InterPro" id="IPR016155">
    <property type="entry name" value="Mopterin_synth/thiamin_S_b"/>
</dbReference>